<dbReference type="InterPro" id="IPR002486">
    <property type="entry name" value="Col_cuticle_N"/>
</dbReference>
<dbReference type="Proteomes" id="UP000053660">
    <property type="component" value="Unassembled WGS sequence"/>
</dbReference>
<evidence type="ECO:0000259" key="3">
    <source>
        <dbReference type="SMART" id="SM01088"/>
    </source>
</evidence>
<dbReference type="OrthoDB" id="5873846at2759"/>
<sequence length="66" mass="7261">MSAKTFVGLASVASAVCIIGALAFVGYIVNDINDFYDNAKMELSDFKVHADSAWKNMIHSMKQHHT</sequence>
<dbReference type="SMART" id="SM01088">
    <property type="entry name" value="Col_cuticle_N"/>
    <property type="match status" value="1"/>
</dbReference>
<keyword evidence="1" id="KW-0677">Repeat</keyword>
<evidence type="ECO:0000256" key="2">
    <source>
        <dbReference type="SAM" id="Phobius"/>
    </source>
</evidence>
<keyword evidence="4" id="KW-0176">Collagen</keyword>
<gene>
    <name evidence="4" type="ORF">OESDEN_24253</name>
</gene>
<evidence type="ECO:0000313" key="4">
    <source>
        <dbReference type="EMBL" id="KHJ76128.1"/>
    </source>
</evidence>
<dbReference type="GO" id="GO:0042302">
    <property type="term" value="F:structural constituent of cuticle"/>
    <property type="evidence" value="ECO:0007669"/>
    <property type="project" value="InterPro"/>
</dbReference>
<reference evidence="4 5" key="1">
    <citation type="submission" date="2014-03" db="EMBL/GenBank/DDBJ databases">
        <title>Draft genome of the hookworm Oesophagostomum dentatum.</title>
        <authorList>
            <person name="Mitreva M."/>
        </authorList>
    </citation>
    <scope>NUCLEOTIDE SEQUENCE [LARGE SCALE GENOMIC DNA]</scope>
    <source>
        <strain evidence="4 5">OD-Hann</strain>
    </source>
</reference>
<name>A0A0B1RSV2_OESDE</name>
<keyword evidence="2" id="KW-0472">Membrane</keyword>
<keyword evidence="5" id="KW-1185">Reference proteome</keyword>
<feature type="transmembrane region" description="Helical" evidence="2">
    <location>
        <begin position="6"/>
        <end position="29"/>
    </location>
</feature>
<proteinExistence type="predicted"/>
<keyword evidence="2" id="KW-0812">Transmembrane</keyword>
<dbReference type="EMBL" id="KN612064">
    <property type="protein sequence ID" value="KHJ76128.1"/>
    <property type="molecule type" value="Genomic_DNA"/>
</dbReference>
<dbReference type="Pfam" id="PF01484">
    <property type="entry name" value="Col_cuticle_N"/>
    <property type="match status" value="1"/>
</dbReference>
<dbReference type="GO" id="GO:0005581">
    <property type="term" value="C:collagen trimer"/>
    <property type="evidence" value="ECO:0007669"/>
    <property type="project" value="UniProtKB-KW"/>
</dbReference>
<evidence type="ECO:0000256" key="1">
    <source>
        <dbReference type="ARBA" id="ARBA00022737"/>
    </source>
</evidence>
<feature type="non-terminal residue" evidence="4">
    <location>
        <position position="66"/>
    </location>
</feature>
<accession>A0A0B1RSV2</accession>
<feature type="domain" description="Nematode cuticle collagen N-terminal" evidence="3">
    <location>
        <begin position="6"/>
        <end position="57"/>
    </location>
</feature>
<evidence type="ECO:0000313" key="5">
    <source>
        <dbReference type="Proteomes" id="UP000053660"/>
    </source>
</evidence>
<organism evidence="4 5">
    <name type="scientific">Oesophagostomum dentatum</name>
    <name type="common">Nodular worm</name>
    <dbReference type="NCBI Taxonomy" id="61180"/>
    <lineage>
        <taxon>Eukaryota</taxon>
        <taxon>Metazoa</taxon>
        <taxon>Ecdysozoa</taxon>
        <taxon>Nematoda</taxon>
        <taxon>Chromadorea</taxon>
        <taxon>Rhabditida</taxon>
        <taxon>Rhabditina</taxon>
        <taxon>Rhabditomorpha</taxon>
        <taxon>Strongyloidea</taxon>
        <taxon>Strongylidae</taxon>
        <taxon>Oesophagostomum</taxon>
    </lineage>
</organism>
<keyword evidence="2" id="KW-1133">Transmembrane helix</keyword>
<protein>
    <submittedName>
        <fullName evidence="4">Nematode cuticle collagen domain protein</fullName>
    </submittedName>
</protein>
<dbReference type="AlphaFoldDB" id="A0A0B1RSV2"/>